<dbReference type="InterPro" id="IPR050332">
    <property type="entry name" value="GPCR_2"/>
</dbReference>
<sequence length="90" mass="10113">MGSCQKKHGQQGKLHCTRNYIHMNLFASFILRALAVLVKDGIFYNSYSRRPNSDKEWMSYVSEGHGDQVPHQALCSAPSLPLPLCSFPTT</sequence>
<evidence type="ECO:0000256" key="3">
    <source>
        <dbReference type="ARBA" id="ARBA00022989"/>
    </source>
</evidence>
<keyword evidence="4 5" id="KW-0472">Membrane</keyword>
<organism evidence="6 7">
    <name type="scientific">Vulpes vulpes</name>
    <name type="common">Red fox</name>
    <dbReference type="NCBI Taxonomy" id="9627"/>
    <lineage>
        <taxon>Eukaryota</taxon>
        <taxon>Metazoa</taxon>
        <taxon>Chordata</taxon>
        <taxon>Craniata</taxon>
        <taxon>Vertebrata</taxon>
        <taxon>Euteleostomi</taxon>
        <taxon>Mammalia</taxon>
        <taxon>Eutheria</taxon>
        <taxon>Laurasiatheria</taxon>
        <taxon>Carnivora</taxon>
        <taxon>Caniformia</taxon>
        <taxon>Canidae</taxon>
        <taxon>Vulpes</taxon>
    </lineage>
</organism>
<dbReference type="RefSeq" id="XP_072600607.1">
    <property type="nucleotide sequence ID" value="XM_072744506.1"/>
</dbReference>
<dbReference type="InterPro" id="IPR000832">
    <property type="entry name" value="GPCR_2_secretin-like"/>
</dbReference>
<keyword evidence="6" id="KW-1185">Reference proteome</keyword>
<dbReference type="Proteomes" id="UP001652641">
    <property type="component" value="Chromosome X"/>
</dbReference>
<dbReference type="GeneID" id="140596240"/>
<evidence type="ECO:0000256" key="5">
    <source>
        <dbReference type="SAM" id="Phobius"/>
    </source>
</evidence>
<evidence type="ECO:0000256" key="2">
    <source>
        <dbReference type="ARBA" id="ARBA00022692"/>
    </source>
</evidence>
<name>A0ABM4ZDJ0_VULVU</name>
<evidence type="ECO:0000256" key="1">
    <source>
        <dbReference type="ARBA" id="ARBA00004141"/>
    </source>
</evidence>
<reference evidence="7" key="1">
    <citation type="submission" date="2025-08" db="UniProtKB">
        <authorList>
            <consortium name="RefSeq"/>
        </authorList>
    </citation>
    <scope>IDENTIFICATION</scope>
    <source>
        <tissue evidence="7">Cell line</tissue>
    </source>
</reference>
<evidence type="ECO:0000313" key="7">
    <source>
        <dbReference type="RefSeq" id="XP_072600607.1"/>
    </source>
</evidence>
<protein>
    <submittedName>
        <fullName evidence="7">Glucagon-like peptide 2 receptor</fullName>
    </submittedName>
</protein>
<dbReference type="PANTHER" id="PTHR45620">
    <property type="entry name" value="PDF RECEPTOR-LIKE PROTEIN-RELATED"/>
    <property type="match status" value="1"/>
</dbReference>
<evidence type="ECO:0000313" key="6">
    <source>
        <dbReference type="Proteomes" id="UP001652641"/>
    </source>
</evidence>
<dbReference type="Pfam" id="PF00002">
    <property type="entry name" value="7tm_2"/>
    <property type="match status" value="1"/>
</dbReference>
<dbReference type="Gene3D" id="1.20.1070.10">
    <property type="entry name" value="Rhodopsin 7-helix transmembrane proteins"/>
    <property type="match status" value="1"/>
</dbReference>
<dbReference type="PANTHER" id="PTHR45620:SF23">
    <property type="entry name" value="GLUCAGON-LIKE PEPTIDE 2 RECEPTOR"/>
    <property type="match status" value="1"/>
</dbReference>
<comment type="subcellular location">
    <subcellularLocation>
        <location evidence="1">Membrane</location>
        <topology evidence="1">Multi-pass membrane protein</topology>
    </subcellularLocation>
</comment>
<proteinExistence type="predicted"/>
<gene>
    <name evidence="7" type="primary">LOC140596240</name>
</gene>
<accession>A0ABM4ZDJ0</accession>
<keyword evidence="3 5" id="KW-1133">Transmembrane helix</keyword>
<evidence type="ECO:0000256" key="4">
    <source>
        <dbReference type="ARBA" id="ARBA00023136"/>
    </source>
</evidence>
<keyword evidence="2 5" id="KW-0812">Transmembrane</keyword>
<feature type="transmembrane region" description="Helical" evidence="5">
    <location>
        <begin position="20"/>
        <end position="38"/>
    </location>
</feature>